<gene>
    <name evidence="1" type="ORF">IE4872_PD01730</name>
</gene>
<dbReference type="Proteomes" id="UP000184749">
    <property type="component" value="Plasmid pRgalIE4872d"/>
</dbReference>
<keyword evidence="1" id="KW-0614">Plasmid</keyword>
<reference evidence="1 2" key="1">
    <citation type="submission" date="2016-09" db="EMBL/GenBank/DDBJ databases">
        <title>The complete genome sequences of Rhizobium gallicum, symbiovars gallicum and phaseoli, symbionts associated to common bean (Phaseolus vulgaris).</title>
        <authorList>
            <person name="Bustos P."/>
            <person name="Santamaria R.I."/>
            <person name="Perez-Carrascal O.M."/>
            <person name="Juarez S."/>
            <person name="Lozano L."/>
            <person name="Martinez-Flores I."/>
            <person name="Martinez-Romero E."/>
            <person name="Cevallos M."/>
            <person name="Romero D."/>
            <person name="Davila G."/>
            <person name="Gonzalez V."/>
        </authorList>
    </citation>
    <scope>NUCLEOTIDE SEQUENCE [LARGE SCALE GENOMIC DNA]</scope>
    <source>
        <strain evidence="1 2">IE4872</strain>
        <plasmid evidence="2">prgalie4872d</plasmid>
    </source>
</reference>
<geneLocation type="plasmid" evidence="2">
    <name>prgalie4872d</name>
</geneLocation>
<accession>A0A1L5NWL4</accession>
<organism evidence="1 2">
    <name type="scientific">Rhizobium gallicum</name>
    <dbReference type="NCBI Taxonomy" id="56730"/>
    <lineage>
        <taxon>Bacteria</taxon>
        <taxon>Pseudomonadati</taxon>
        <taxon>Pseudomonadota</taxon>
        <taxon>Alphaproteobacteria</taxon>
        <taxon>Hyphomicrobiales</taxon>
        <taxon>Rhizobiaceae</taxon>
        <taxon>Rhizobium/Agrobacterium group</taxon>
        <taxon>Rhizobium</taxon>
    </lineage>
</organism>
<name>A0A1L5NWL4_9HYPH</name>
<sequence length="67" mass="7299">MFDTVGGDIAALPKPPAMQAELWLLLQVPRLARCAKFLKCLAYATASILSTSRFCLSAQRDRTGNSI</sequence>
<evidence type="ECO:0000313" key="2">
    <source>
        <dbReference type="Proteomes" id="UP000184749"/>
    </source>
</evidence>
<evidence type="ECO:0000313" key="1">
    <source>
        <dbReference type="EMBL" id="APO72249.1"/>
    </source>
</evidence>
<protein>
    <submittedName>
        <fullName evidence="1">Uncharacterized protein</fullName>
    </submittedName>
</protein>
<dbReference type="AlphaFoldDB" id="A0A1L5NWL4"/>
<dbReference type="EMBL" id="CP017105">
    <property type="protein sequence ID" value="APO72249.1"/>
    <property type="molecule type" value="Genomic_DNA"/>
</dbReference>
<proteinExistence type="predicted"/>